<comment type="caution">
    <text evidence="1">The sequence shown here is derived from an EMBL/GenBank/DDBJ whole genome shotgun (WGS) entry which is preliminary data.</text>
</comment>
<keyword evidence="2" id="KW-1185">Reference proteome</keyword>
<sequence length="85" mass="8811">MAHKTVSRTVSDAELAESVAELLAEGYRLALVAAHDDGDALRVVYLLVAGQPDRRVELTLRTGAANPSVPSLAELSIPAAASSGK</sequence>
<dbReference type="Proteomes" id="UP000020681">
    <property type="component" value="Unassembled WGS sequence"/>
</dbReference>
<accession>A0ABN0R0J1</accession>
<gene>
    <name evidence="1" type="ORF">I551_2990</name>
</gene>
<dbReference type="InterPro" id="IPR037232">
    <property type="entry name" value="NADH_quin_OxRdtase_su_C/D-like"/>
</dbReference>
<evidence type="ECO:0000313" key="2">
    <source>
        <dbReference type="Proteomes" id="UP000020681"/>
    </source>
</evidence>
<proteinExistence type="predicted"/>
<protein>
    <submittedName>
        <fullName evidence="1">Respiratory-chain NADH dehydrogenase, 30 Kd subunit</fullName>
    </submittedName>
</protein>
<reference evidence="1 2" key="1">
    <citation type="submission" date="2014-01" db="EMBL/GenBank/DDBJ databases">
        <authorList>
            <person name="Dobos K."/>
            <person name="Lenaerts A."/>
            <person name="Ordway D."/>
            <person name="DeGroote M.A."/>
            <person name="Parker T."/>
            <person name="Sizemore C."/>
            <person name="Tallon L.J."/>
            <person name="Sadzewicz L.K."/>
            <person name="Sengamalay N."/>
            <person name="Fraser C.M."/>
            <person name="Hine E."/>
            <person name="Shefchek K.A."/>
            <person name="Das S.P."/>
            <person name="Tettelin H."/>
        </authorList>
    </citation>
    <scope>NUCLEOTIDE SEQUENCE [LARGE SCALE GENOMIC DNA]</scope>
    <source>
        <strain evidence="1 2">Harvey</strain>
    </source>
</reference>
<name>A0ABN0R0J1_MYCUL</name>
<evidence type="ECO:0000313" key="1">
    <source>
        <dbReference type="EMBL" id="EUA90553.1"/>
    </source>
</evidence>
<dbReference type="EMBL" id="JAOL01000103">
    <property type="protein sequence ID" value="EUA90553.1"/>
    <property type="molecule type" value="Genomic_DNA"/>
</dbReference>
<dbReference type="SUPFAM" id="SSF143243">
    <property type="entry name" value="Nqo5-like"/>
    <property type="match status" value="1"/>
</dbReference>
<organism evidence="1 2">
    <name type="scientific">Mycobacterium ulcerans str. Harvey</name>
    <dbReference type="NCBI Taxonomy" id="1299332"/>
    <lineage>
        <taxon>Bacteria</taxon>
        <taxon>Bacillati</taxon>
        <taxon>Actinomycetota</taxon>
        <taxon>Actinomycetes</taxon>
        <taxon>Mycobacteriales</taxon>
        <taxon>Mycobacteriaceae</taxon>
        <taxon>Mycobacterium</taxon>
        <taxon>Mycobacterium ulcerans group</taxon>
    </lineage>
</organism>